<keyword evidence="2" id="KW-1185">Reference proteome</keyword>
<accession>A0A9D4EJW5</accession>
<gene>
    <name evidence="1" type="ORF">DPMN_158478</name>
</gene>
<reference evidence="1" key="1">
    <citation type="journal article" date="2019" name="bioRxiv">
        <title>The Genome of the Zebra Mussel, Dreissena polymorpha: A Resource for Invasive Species Research.</title>
        <authorList>
            <person name="McCartney M.A."/>
            <person name="Auch B."/>
            <person name="Kono T."/>
            <person name="Mallez S."/>
            <person name="Zhang Y."/>
            <person name="Obille A."/>
            <person name="Becker A."/>
            <person name="Abrahante J.E."/>
            <person name="Garbe J."/>
            <person name="Badalamenti J.P."/>
            <person name="Herman A."/>
            <person name="Mangelson H."/>
            <person name="Liachko I."/>
            <person name="Sullivan S."/>
            <person name="Sone E.D."/>
            <person name="Koren S."/>
            <person name="Silverstein K.A.T."/>
            <person name="Beckman K.B."/>
            <person name="Gohl D.M."/>
        </authorList>
    </citation>
    <scope>NUCLEOTIDE SEQUENCE</scope>
    <source>
        <strain evidence="1">Duluth1</strain>
        <tissue evidence="1">Whole animal</tissue>
    </source>
</reference>
<dbReference type="AlphaFoldDB" id="A0A9D4EJW5"/>
<evidence type="ECO:0000313" key="1">
    <source>
        <dbReference type="EMBL" id="KAH3780659.1"/>
    </source>
</evidence>
<sequence>MFCRSLSCMADLPPAAEALVPRPAGVVVVVPPAVPAEVVVVPWEGRATAVTGLGWVGVSDAALRVPGEDCTRRGLERKTDC</sequence>
<reference evidence="1" key="2">
    <citation type="submission" date="2020-11" db="EMBL/GenBank/DDBJ databases">
        <authorList>
            <person name="McCartney M.A."/>
            <person name="Auch B."/>
            <person name="Kono T."/>
            <person name="Mallez S."/>
            <person name="Becker A."/>
            <person name="Gohl D.M."/>
            <person name="Silverstein K.A.T."/>
            <person name="Koren S."/>
            <person name="Bechman K.B."/>
            <person name="Herman A."/>
            <person name="Abrahante J.E."/>
            <person name="Garbe J."/>
        </authorList>
    </citation>
    <scope>NUCLEOTIDE SEQUENCE</scope>
    <source>
        <strain evidence="1">Duluth1</strain>
        <tissue evidence="1">Whole animal</tissue>
    </source>
</reference>
<name>A0A9D4EJW5_DREPO</name>
<proteinExistence type="predicted"/>
<organism evidence="1 2">
    <name type="scientific">Dreissena polymorpha</name>
    <name type="common">Zebra mussel</name>
    <name type="synonym">Mytilus polymorpha</name>
    <dbReference type="NCBI Taxonomy" id="45954"/>
    <lineage>
        <taxon>Eukaryota</taxon>
        <taxon>Metazoa</taxon>
        <taxon>Spiralia</taxon>
        <taxon>Lophotrochozoa</taxon>
        <taxon>Mollusca</taxon>
        <taxon>Bivalvia</taxon>
        <taxon>Autobranchia</taxon>
        <taxon>Heteroconchia</taxon>
        <taxon>Euheterodonta</taxon>
        <taxon>Imparidentia</taxon>
        <taxon>Neoheterodontei</taxon>
        <taxon>Myida</taxon>
        <taxon>Dreissenoidea</taxon>
        <taxon>Dreissenidae</taxon>
        <taxon>Dreissena</taxon>
    </lineage>
</organism>
<dbReference type="Proteomes" id="UP000828390">
    <property type="component" value="Unassembled WGS sequence"/>
</dbReference>
<evidence type="ECO:0000313" key="2">
    <source>
        <dbReference type="Proteomes" id="UP000828390"/>
    </source>
</evidence>
<dbReference type="EMBL" id="JAIWYP010000008">
    <property type="protein sequence ID" value="KAH3780659.1"/>
    <property type="molecule type" value="Genomic_DNA"/>
</dbReference>
<protein>
    <submittedName>
        <fullName evidence="1">Uncharacterized protein</fullName>
    </submittedName>
</protein>
<comment type="caution">
    <text evidence="1">The sequence shown here is derived from an EMBL/GenBank/DDBJ whole genome shotgun (WGS) entry which is preliminary data.</text>
</comment>